<dbReference type="PANTHER" id="PTHR34452">
    <property type="entry name" value="MYOSIN HEAVY CHAIN-RELATED PROTEIN"/>
    <property type="match status" value="1"/>
</dbReference>
<protein>
    <recommendedName>
        <fullName evidence="3">C2 NT-type domain-containing protein</fullName>
    </recommendedName>
</protein>
<gene>
    <name evidence="4" type="ORF">AABB24_034907</name>
</gene>
<name>A0ABD2RJP5_9SOLN</name>
<feature type="coiled-coil region" evidence="1">
    <location>
        <begin position="392"/>
        <end position="440"/>
    </location>
</feature>
<dbReference type="Pfam" id="PF10358">
    <property type="entry name" value="NT-C2"/>
    <property type="match status" value="1"/>
</dbReference>
<feature type="compositionally biased region" description="Low complexity" evidence="2">
    <location>
        <begin position="203"/>
        <end position="219"/>
    </location>
</feature>
<sequence>MFKSSRWRSEKNKIKAVFKLQFHATKVSQVKGDALIVSVVPADVGKPTVRSEKATVRDGSCYWENGVLETVKFVREPKTGKIHERIYNFVVGTGSSKAGLVGEASIDFSSYADATKVSLVSLPLKNSKSEAVLHVSIQRIQDSADQSVVEETENAKINSLDRSLRSQLSNSDFEAIVEDNSIEDDLANKPASQNAGKNDNCRTSSESDITLSSSGSSSGLDIPCEVSLKNNTGHHEQLNFPSSLNHALVPFKQNSNVSTTVHEESPDVQWEWMGGSAFEASTDASAGTPKEALLLTLTSHEDSDVVEKLKTDLIAMARQADMTDLELQTLRKQIVRESKRGSDLSKEVASLKEERDALKEECDKYKTSQRRMDDTRSKDKLIYDNGDIQALVDELRQELNYQKDLNANLQIQLQKTQESNSELILAVRDLDEMLEQKNQEIASLPNKSTTSDDAEKFPDVISNSKNEMFDEDDEEQKALELLVREHTDAKDTHVLEQKIMDLHGEIEIYRRDRDELEMQMEQLALDYEILKQENHDMSCKLEQSELQEQLKMQYECSSSYATVGQLEAQIDSLENELKKQSEEFSDSLVTISELEAQVRNLEEELEKQAQEFEADLSLLTREKVEQEQRAIRTEEALRKTRWQNASTAERLQEEFKRLTVQMSSTFEANEKLASKAMNEANEFRLKKMHLENMLRKSSEELQSIKDHHEVRVFELSSQVSKMSGQIEMLQTEVEEKSMQIQRQEELAKENHLYLSQKIIILEAEIENLLTDKKISSDHEEQKNSLMEELDKMKTSIKDMELLVEQGHNERSELETKLASVRKEADESLKELNNMRSLRDEKEALARKLQSEVDNLKSRCNEMKRMLFEDEVEKEKLKKQVSQLKGDLKKKDDALNGLDKKLKDTNSRVIASNGMKTISKNNKSMPASAGSREVASLKEKIKLLEGQIKRKESALESSTNSFLEKERDLQDRIEELDKRLEELSQNAERLSEQESRKVVAEVLSPEEDESSNQMLTRKSMEASASNTRHLEELSSEVELLKEKNNVMEDELMEMQERYSELSLKFAEVEGERQQLVMKLRNAKKNP</sequence>
<dbReference type="PROSITE" id="PS51840">
    <property type="entry name" value="C2_NT"/>
    <property type="match status" value="1"/>
</dbReference>
<organism evidence="4 5">
    <name type="scientific">Solanum stoloniferum</name>
    <dbReference type="NCBI Taxonomy" id="62892"/>
    <lineage>
        <taxon>Eukaryota</taxon>
        <taxon>Viridiplantae</taxon>
        <taxon>Streptophyta</taxon>
        <taxon>Embryophyta</taxon>
        <taxon>Tracheophyta</taxon>
        <taxon>Spermatophyta</taxon>
        <taxon>Magnoliopsida</taxon>
        <taxon>eudicotyledons</taxon>
        <taxon>Gunneridae</taxon>
        <taxon>Pentapetalae</taxon>
        <taxon>asterids</taxon>
        <taxon>lamiids</taxon>
        <taxon>Solanales</taxon>
        <taxon>Solanaceae</taxon>
        <taxon>Solanoideae</taxon>
        <taxon>Solaneae</taxon>
        <taxon>Solanum</taxon>
    </lineage>
</organism>
<dbReference type="AlphaFoldDB" id="A0ABD2RJP5"/>
<dbReference type="Gene3D" id="1.10.287.1490">
    <property type="match status" value="1"/>
</dbReference>
<reference evidence="4 5" key="1">
    <citation type="submission" date="2024-05" db="EMBL/GenBank/DDBJ databases">
        <title>De novo assembly of an allotetraploid wild potato.</title>
        <authorList>
            <person name="Hosaka A.J."/>
        </authorList>
    </citation>
    <scope>NUCLEOTIDE SEQUENCE [LARGE SCALE GENOMIC DNA]</scope>
    <source>
        <tissue evidence="4">Young leaves</tissue>
    </source>
</reference>
<comment type="caution">
    <text evidence="4">The sequence shown here is derived from an EMBL/GenBank/DDBJ whole genome shotgun (WGS) entry which is preliminary data.</text>
</comment>
<feature type="domain" description="C2 NT-type" evidence="3">
    <location>
        <begin position="6"/>
        <end position="141"/>
    </location>
</feature>
<evidence type="ECO:0000256" key="1">
    <source>
        <dbReference type="SAM" id="Coils"/>
    </source>
</evidence>
<feature type="coiled-coil region" evidence="1">
    <location>
        <begin position="775"/>
        <end position="893"/>
    </location>
</feature>
<dbReference type="PANTHER" id="PTHR34452:SF7">
    <property type="entry name" value="MYOSIN HEAVY CHAIN-RELATED PROTEIN"/>
    <property type="match status" value="1"/>
</dbReference>
<feature type="region of interest" description="Disordered" evidence="2">
    <location>
        <begin position="984"/>
        <end position="1035"/>
    </location>
</feature>
<feature type="region of interest" description="Disordered" evidence="2">
    <location>
        <begin position="184"/>
        <end position="219"/>
    </location>
</feature>
<dbReference type="InterPro" id="IPR019448">
    <property type="entry name" value="NT-C2"/>
</dbReference>
<proteinExistence type="predicted"/>
<keyword evidence="5" id="KW-1185">Reference proteome</keyword>
<evidence type="ECO:0000313" key="4">
    <source>
        <dbReference type="EMBL" id="KAL3331316.1"/>
    </source>
</evidence>
<dbReference type="EMBL" id="JBJKTR010000020">
    <property type="protein sequence ID" value="KAL3331316.1"/>
    <property type="molecule type" value="Genomic_DNA"/>
</dbReference>
<evidence type="ECO:0000256" key="2">
    <source>
        <dbReference type="SAM" id="MobiDB-lite"/>
    </source>
</evidence>
<feature type="compositionally biased region" description="Basic and acidic residues" evidence="2">
    <location>
        <begin position="988"/>
        <end position="998"/>
    </location>
</feature>
<accession>A0ABD2RJP5</accession>
<dbReference type="Proteomes" id="UP001627284">
    <property type="component" value="Unassembled WGS sequence"/>
</dbReference>
<feature type="compositionally biased region" description="Polar residues" evidence="2">
    <location>
        <begin position="1010"/>
        <end position="1026"/>
    </location>
</feature>
<keyword evidence="1" id="KW-0175">Coiled coil</keyword>
<feature type="coiled-coil region" evidence="1">
    <location>
        <begin position="499"/>
        <end position="636"/>
    </location>
</feature>
<feature type="coiled-coil region" evidence="1">
    <location>
        <begin position="341"/>
        <end position="368"/>
    </location>
</feature>
<evidence type="ECO:0000259" key="3">
    <source>
        <dbReference type="PROSITE" id="PS51840"/>
    </source>
</evidence>
<evidence type="ECO:0000313" key="5">
    <source>
        <dbReference type="Proteomes" id="UP001627284"/>
    </source>
</evidence>